<comment type="caution">
    <text evidence="7">The sequence shown here is derived from an EMBL/GenBank/DDBJ whole genome shotgun (WGS) entry which is preliminary data.</text>
</comment>
<dbReference type="EMBL" id="JAENIJ010000001">
    <property type="protein sequence ID" value="MBK1880968.1"/>
    <property type="molecule type" value="Genomic_DNA"/>
</dbReference>
<evidence type="ECO:0000313" key="8">
    <source>
        <dbReference type="Proteomes" id="UP000603141"/>
    </source>
</evidence>
<name>A0A934S8V8_9BACT</name>
<evidence type="ECO:0000313" key="7">
    <source>
        <dbReference type="EMBL" id="MBK1880968.1"/>
    </source>
</evidence>
<feature type="transmembrane region" description="Helical" evidence="6">
    <location>
        <begin position="481"/>
        <end position="500"/>
    </location>
</feature>
<keyword evidence="5 6" id="KW-0472">Membrane</keyword>
<dbReference type="AlphaFoldDB" id="A0A934S8V8"/>
<evidence type="ECO:0000256" key="3">
    <source>
        <dbReference type="ARBA" id="ARBA00022692"/>
    </source>
</evidence>
<feature type="transmembrane region" description="Helical" evidence="6">
    <location>
        <begin position="230"/>
        <end position="248"/>
    </location>
</feature>
<evidence type="ECO:0000256" key="1">
    <source>
        <dbReference type="ARBA" id="ARBA00004141"/>
    </source>
</evidence>
<feature type="transmembrane region" description="Helical" evidence="6">
    <location>
        <begin position="147"/>
        <end position="164"/>
    </location>
</feature>
<dbReference type="Proteomes" id="UP000603141">
    <property type="component" value="Unassembled WGS sequence"/>
</dbReference>
<evidence type="ECO:0000256" key="5">
    <source>
        <dbReference type="ARBA" id="ARBA00023136"/>
    </source>
</evidence>
<evidence type="ECO:0000256" key="6">
    <source>
        <dbReference type="SAM" id="Phobius"/>
    </source>
</evidence>
<feature type="transmembrane region" description="Helical" evidence="6">
    <location>
        <begin position="376"/>
        <end position="397"/>
    </location>
</feature>
<dbReference type="PANTHER" id="PTHR10283:SF82">
    <property type="entry name" value="SOLUTE CARRIER FAMILY 13 MEMBER 2"/>
    <property type="match status" value="1"/>
</dbReference>
<feature type="transmembrane region" description="Helical" evidence="6">
    <location>
        <begin position="418"/>
        <end position="443"/>
    </location>
</feature>
<feature type="transmembrane region" description="Helical" evidence="6">
    <location>
        <begin position="307"/>
        <end position="326"/>
    </location>
</feature>
<feature type="transmembrane region" description="Helical" evidence="6">
    <location>
        <begin position="93"/>
        <end position="113"/>
    </location>
</feature>
<accession>A0A934S8V8</accession>
<dbReference type="PROSITE" id="PS01271">
    <property type="entry name" value="NA_SULFATE"/>
    <property type="match status" value="1"/>
</dbReference>
<dbReference type="GO" id="GO:0015141">
    <property type="term" value="F:succinate transmembrane transporter activity"/>
    <property type="evidence" value="ECO:0007669"/>
    <property type="project" value="UniProtKB-ARBA"/>
</dbReference>
<keyword evidence="4 6" id="KW-1133">Transmembrane helix</keyword>
<evidence type="ECO:0000256" key="2">
    <source>
        <dbReference type="ARBA" id="ARBA00022448"/>
    </source>
</evidence>
<gene>
    <name evidence="7" type="ORF">JIN85_00995</name>
</gene>
<dbReference type="PANTHER" id="PTHR10283">
    <property type="entry name" value="SOLUTE CARRIER FAMILY 13 MEMBER"/>
    <property type="match status" value="1"/>
</dbReference>
<dbReference type="Pfam" id="PF00939">
    <property type="entry name" value="Na_sulph_symp"/>
    <property type="match status" value="1"/>
</dbReference>
<feature type="transmembrane region" description="Helical" evidence="6">
    <location>
        <begin position="449"/>
        <end position="469"/>
    </location>
</feature>
<dbReference type="GO" id="GO:0005886">
    <property type="term" value="C:plasma membrane"/>
    <property type="evidence" value="ECO:0007669"/>
    <property type="project" value="TreeGrafter"/>
</dbReference>
<keyword evidence="3 6" id="KW-0812">Transmembrane</keyword>
<dbReference type="InterPro" id="IPR031312">
    <property type="entry name" value="Na/sul_symport_CS"/>
</dbReference>
<feature type="transmembrane region" description="Helical" evidence="6">
    <location>
        <begin position="170"/>
        <end position="188"/>
    </location>
</feature>
<organism evidence="7 8">
    <name type="scientific">Luteolibacter pohnpeiensis</name>
    <dbReference type="NCBI Taxonomy" id="454153"/>
    <lineage>
        <taxon>Bacteria</taxon>
        <taxon>Pseudomonadati</taxon>
        <taxon>Verrucomicrobiota</taxon>
        <taxon>Verrucomicrobiia</taxon>
        <taxon>Verrucomicrobiales</taxon>
        <taxon>Verrucomicrobiaceae</taxon>
        <taxon>Luteolibacter</taxon>
    </lineage>
</organism>
<feature type="transmembrane region" description="Helical" evidence="6">
    <location>
        <begin position="347"/>
        <end position="364"/>
    </location>
</feature>
<feature type="transmembrane region" description="Helical" evidence="6">
    <location>
        <begin position="200"/>
        <end position="224"/>
    </location>
</feature>
<dbReference type="RefSeq" id="WP_200266679.1">
    <property type="nucleotide sequence ID" value="NZ_JAENIJ010000001.1"/>
</dbReference>
<sequence length="559" mass="59511">MKKQDADELLARVLGGKSSEEDRASLLDWLAQNQDQRSEAAEQLVIDSLLGVTLEKNSGDDFRDRLLQRLALEQERRSFQNLGARVQLNSRKLGFILGPLLATISWFLLHFLLADAPAIAGKAAPACWAGAVLIWCVVWWIFEPVPIAATSLIPLALFPLFGVLDEVEIADSYANHLVILFLSGFMLSRAMEQSGAHRRLALGLVRMIGGSGGRPLVLACMIASAGLSMWTSNTVTVLILLPIVIAIIDQRRDRQLATPLLLGIAYAAAIGGIASPIGTPPNAVLIAQADLLVAAGQLAHPVGFVDWVKFGLPVSLILVPLAWLWLTRGILPAAPFRIAPLGPWRKAEVRVSLVLGLTAVLWMTRSDPYGGWSSLLGVPTLKDSTVGLLAVIALFLIPNGNRDGKNLLEWEHAAKIPWNVLILLGSGIAIGNAIAATGLSQAIAENLNLLGGLSTLPMVVVVVIAVSLLTEIGSNTATSTILLPLLAATALAAQIPPMLLMVPAAMATSCSFLLPVATPPNAVVFAVGEFSIRRMLFEGMVLKAISAVVIIAVCYLMMA</sequence>
<feature type="transmembrane region" description="Helical" evidence="6">
    <location>
        <begin position="540"/>
        <end position="558"/>
    </location>
</feature>
<feature type="transmembrane region" description="Helical" evidence="6">
    <location>
        <begin position="119"/>
        <end position="142"/>
    </location>
</feature>
<feature type="transmembrane region" description="Helical" evidence="6">
    <location>
        <begin position="260"/>
        <end position="278"/>
    </location>
</feature>
<protein>
    <submittedName>
        <fullName evidence="7">SLC13/DASS family transporter</fullName>
    </submittedName>
</protein>
<comment type="subcellular location">
    <subcellularLocation>
        <location evidence="1">Membrane</location>
        <topology evidence="1">Multi-pass membrane protein</topology>
    </subcellularLocation>
</comment>
<reference evidence="7" key="1">
    <citation type="submission" date="2021-01" db="EMBL/GenBank/DDBJ databases">
        <title>Modified the classification status of verrucomicrobia.</title>
        <authorList>
            <person name="Feng X."/>
        </authorList>
    </citation>
    <scope>NUCLEOTIDE SEQUENCE</scope>
    <source>
        <strain evidence="7">KCTC 22041</strain>
    </source>
</reference>
<dbReference type="NCBIfam" id="TIGR00785">
    <property type="entry name" value="dass"/>
    <property type="match status" value="1"/>
</dbReference>
<proteinExistence type="predicted"/>
<keyword evidence="2" id="KW-0813">Transport</keyword>
<evidence type="ECO:0000256" key="4">
    <source>
        <dbReference type="ARBA" id="ARBA00022989"/>
    </source>
</evidence>
<keyword evidence="8" id="KW-1185">Reference proteome</keyword>
<dbReference type="InterPro" id="IPR001898">
    <property type="entry name" value="SLC13A/DASS"/>
</dbReference>